<gene>
    <name evidence="1" type="ORF">OVA965_LOCUS42106</name>
    <name evidence="2" type="ORF">TMI583_LOCUS43915</name>
</gene>
<comment type="caution">
    <text evidence="2">The sequence shown here is derived from an EMBL/GenBank/DDBJ whole genome shotgun (WGS) entry which is preliminary data.</text>
</comment>
<reference evidence="2" key="1">
    <citation type="submission" date="2021-02" db="EMBL/GenBank/DDBJ databases">
        <authorList>
            <person name="Nowell W R."/>
        </authorList>
    </citation>
    <scope>NUCLEOTIDE SEQUENCE</scope>
</reference>
<sequence>MHLRRARPDPLFYKRLHNWEIKEPEMPSVPLEAHNFRKQTTIRALIPHIQKFLHKGTTSRGKGDKKQTKIPMASRALINNLKNIGLTAKWANTPSFSEVLTISFIDGN</sequence>
<protein>
    <submittedName>
        <fullName evidence="2">Uncharacterized protein</fullName>
    </submittedName>
</protein>
<evidence type="ECO:0000313" key="2">
    <source>
        <dbReference type="EMBL" id="CAF4409750.1"/>
    </source>
</evidence>
<accession>A0A8S2W6R3</accession>
<name>A0A8S2W6R3_9BILA</name>
<dbReference type="Proteomes" id="UP000682733">
    <property type="component" value="Unassembled WGS sequence"/>
</dbReference>
<dbReference type="EMBL" id="CAJOBA010074438">
    <property type="protein sequence ID" value="CAF4409750.1"/>
    <property type="molecule type" value="Genomic_DNA"/>
</dbReference>
<dbReference type="Proteomes" id="UP000677228">
    <property type="component" value="Unassembled WGS sequence"/>
</dbReference>
<evidence type="ECO:0000313" key="1">
    <source>
        <dbReference type="EMBL" id="CAF1601245.1"/>
    </source>
</evidence>
<dbReference type="AlphaFoldDB" id="A0A8S2W6R3"/>
<evidence type="ECO:0000313" key="3">
    <source>
        <dbReference type="Proteomes" id="UP000682733"/>
    </source>
</evidence>
<organism evidence="2 3">
    <name type="scientific">Didymodactylos carnosus</name>
    <dbReference type="NCBI Taxonomy" id="1234261"/>
    <lineage>
        <taxon>Eukaryota</taxon>
        <taxon>Metazoa</taxon>
        <taxon>Spiralia</taxon>
        <taxon>Gnathifera</taxon>
        <taxon>Rotifera</taxon>
        <taxon>Eurotatoria</taxon>
        <taxon>Bdelloidea</taxon>
        <taxon>Philodinida</taxon>
        <taxon>Philodinidae</taxon>
        <taxon>Didymodactylos</taxon>
    </lineage>
</organism>
<dbReference type="EMBL" id="CAJNOK010050655">
    <property type="protein sequence ID" value="CAF1601245.1"/>
    <property type="molecule type" value="Genomic_DNA"/>
</dbReference>
<proteinExistence type="predicted"/>